<dbReference type="AlphaFoldDB" id="A0A9Q1J5I9"/>
<sequence>MRAVCDAYLTPTPPRRAADAGENAKGEERGLMFSASAFCSLTRGGAGIAVKSGRTCRCLTNRRELSGSPSTRAVMGNRQRRRGETQRPASGTRLNEILTDGRAGGRARDNAASRAGTSLFRFPAIPSHLPPGREAPARSVPQPGKVTSIQLEHHQKTRRRKRAVNPSGPPTRRGHAPRSLPTVADRTREETSARAELVSTATAWVLRRHPPPGPTATQRWHRSPHYTCTGTGGEEQPIRNDREV</sequence>
<protein>
    <submittedName>
        <fullName evidence="2">Uncharacterized protein</fullName>
    </submittedName>
</protein>
<dbReference type="Proteomes" id="UP001152622">
    <property type="component" value="Chromosome 3"/>
</dbReference>
<evidence type="ECO:0000313" key="2">
    <source>
        <dbReference type="EMBL" id="KAJ8368434.1"/>
    </source>
</evidence>
<name>A0A9Q1J5I9_SYNKA</name>
<organism evidence="2 3">
    <name type="scientific">Synaphobranchus kaupii</name>
    <name type="common">Kaup's arrowtooth eel</name>
    <dbReference type="NCBI Taxonomy" id="118154"/>
    <lineage>
        <taxon>Eukaryota</taxon>
        <taxon>Metazoa</taxon>
        <taxon>Chordata</taxon>
        <taxon>Craniata</taxon>
        <taxon>Vertebrata</taxon>
        <taxon>Euteleostomi</taxon>
        <taxon>Actinopterygii</taxon>
        <taxon>Neopterygii</taxon>
        <taxon>Teleostei</taxon>
        <taxon>Anguilliformes</taxon>
        <taxon>Synaphobranchidae</taxon>
        <taxon>Synaphobranchus</taxon>
    </lineage>
</organism>
<proteinExistence type="predicted"/>
<reference evidence="2" key="1">
    <citation type="journal article" date="2023" name="Science">
        <title>Genome structures resolve the early diversification of teleost fishes.</title>
        <authorList>
            <person name="Parey E."/>
            <person name="Louis A."/>
            <person name="Montfort J."/>
            <person name="Bouchez O."/>
            <person name="Roques C."/>
            <person name="Iampietro C."/>
            <person name="Lluch J."/>
            <person name="Castinel A."/>
            <person name="Donnadieu C."/>
            <person name="Desvignes T."/>
            <person name="Floi Bucao C."/>
            <person name="Jouanno E."/>
            <person name="Wen M."/>
            <person name="Mejri S."/>
            <person name="Dirks R."/>
            <person name="Jansen H."/>
            <person name="Henkel C."/>
            <person name="Chen W.J."/>
            <person name="Zahm M."/>
            <person name="Cabau C."/>
            <person name="Klopp C."/>
            <person name="Thompson A.W."/>
            <person name="Robinson-Rechavi M."/>
            <person name="Braasch I."/>
            <person name="Lecointre G."/>
            <person name="Bobe J."/>
            <person name="Postlethwait J.H."/>
            <person name="Berthelot C."/>
            <person name="Roest Crollius H."/>
            <person name="Guiguen Y."/>
        </authorList>
    </citation>
    <scope>NUCLEOTIDE SEQUENCE</scope>
    <source>
        <strain evidence="2">WJC10195</strain>
    </source>
</reference>
<gene>
    <name evidence="2" type="ORF">SKAU_G00084620</name>
</gene>
<feature type="region of interest" description="Disordered" evidence="1">
    <location>
        <begin position="66"/>
        <end position="244"/>
    </location>
</feature>
<dbReference type="EMBL" id="JAINUF010000003">
    <property type="protein sequence ID" value="KAJ8368434.1"/>
    <property type="molecule type" value="Genomic_DNA"/>
</dbReference>
<evidence type="ECO:0000313" key="3">
    <source>
        <dbReference type="Proteomes" id="UP001152622"/>
    </source>
</evidence>
<evidence type="ECO:0000256" key="1">
    <source>
        <dbReference type="SAM" id="MobiDB-lite"/>
    </source>
</evidence>
<keyword evidence="3" id="KW-1185">Reference proteome</keyword>
<comment type="caution">
    <text evidence="2">The sequence shown here is derived from an EMBL/GenBank/DDBJ whole genome shotgun (WGS) entry which is preliminary data.</text>
</comment>
<feature type="region of interest" description="Disordered" evidence="1">
    <location>
        <begin position="1"/>
        <end position="23"/>
    </location>
</feature>
<accession>A0A9Q1J5I9</accession>